<evidence type="ECO:0000313" key="1">
    <source>
        <dbReference type="EMBL" id="SDN20504.1"/>
    </source>
</evidence>
<sequence>MGYIPPIKDEQPMIYANRQAMQKPAKLTLDGVYRPEFQDVLEEKNPYGNYFMRYEQIAKHKLQNKNKSTAVYASNCTKKKQVNPEAVREMESRITRKGSFIDHTI</sequence>
<reference evidence="2" key="1">
    <citation type="submission" date="2016-10" db="EMBL/GenBank/DDBJ databases">
        <authorList>
            <person name="Varghese N."/>
            <person name="Submissions S."/>
        </authorList>
    </citation>
    <scope>NUCLEOTIDE SEQUENCE [LARGE SCALE GENOMIC DNA]</scope>
    <source>
        <strain evidence="2">CGMCC 1.10369</strain>
    </source>
</reference>
<dbReference type="RefSeq" id="WP_090839509.1">
    <property type="nucleotide sequence ID" value="NZ_FNIL01000001.1"/>
</dbReference>
<dbReference type="AlphaFoldDB" id="A0A1G9ZGX5"/>
<evidence type="ECO:0000313" key="2">
    <source>
        <dbReference type="Proteomes" id="UP000198778"/>
    </source>
</evidence>
<keyword evidence="2" id="KW-1185">Reference proteome</keyword>
<protein>
    <submittedName>
        <fullName evidence="1">Uncharacterized protein</fullName>
    </submittedName>
</protein>
<name>A0A1G9ZGX5_9BACI</name>
<accession>A0A1G9ZGX5</accession>
<proteinExistence type="predicted"/>
<gene>
    <name evidence="1" type="ORF">SAMN04488053_10197</name>
</gene>
<dbReference type="EMBL" id="FNIL01000001">
    <property type="protein sequence ID" value="SDN20504.1"/>
    <property type="molecule type" value="Genomic_DNA"/>
</dbReference>
<organism evidence="1 2">
    <name type="scientific">Alkalicoccus daliensis</name>
    <dbReference type="NCBI Taxonomy" id="745820"/>
    <lineage>
        <taxon>Bacteria</taxon>
        <taxon>Bacillati</taxon>
        <taxon>Bacillota</taxon>
        <taxon>Bacilli</taxon>
        <taxon>Bacillales</taxon>
        <taxon>Bacillaceae</taxon>
        <taxon>Alkalicoccus</taxon>
    </lineage>
</organism>
<dbReference type="Proteomes" id="UP000198778">
    <property type="component" value="Unassembled WGS sequence"/>
</dbReference>
<dbReference type="OrthoDB" id="2885467at2"/>